<evidence type="ECO:0000256" key="1">
    <source>
        <dbReference type="SAM" id="Coils"/>
    </source>
</evidence>
<feature type="coiled-coil region" evidence="1">
    <location>
        <begin position="198"/>
        <end position="225"/>
    </location>
</feature>
<organism evidence="2 3">
    <name type="scientific">Acrobeloides nanus</name>
    <dbReference type="NCBI Taxonomy" id="290746"/>
    <lineage>
        <taxon>Eukaryota</taxon>
        <taxon>Metazoa</taxon>
        <taxon>Ecdysozoa</taxon>
        <taxon>Nematoda</taxon>
        <taxon>Chromadorea</taxon>
        <taxon>Rhabditida</taxon>
        <taxon>Tylenchina</taxon>
        <taxon>Cephalobomorpha</taxon>
        <taxon>Cephaloboidea</taxon>
        <taxon>Cephalobidae</taxon>
        <taxon>Acrobeloides</taxon>
    </lineage>
</organism>
<dbReference type="AlphaFoldDB" id="A0A914ECM4"/>
<evidence type="ECO:0000313" key="3">
    <source>
        <dbReference type="WBParaSite" id="ACRNAN_scaffold7336.g16982.t1"/>
    </source>
</evidence>
<feature type="coiled-coil region" evidence="1">
    <location>
        <begin position="82"/>
        <end position="109"/>
    </location>
</feature>
<feature type="coiled-coil region" evidence="1">
    <location>
        <begin position="352"/>
        <end position="379"/>
    </location>
</feature>
<evidence type="ECO:0000313" key="2">
    <source>
        <dbReference type="Proteomes" id="UP000887540"/>
    </source>
</evidence>
<name>A0A914ECM4_9BILA</name>
<keyword evidence="1" id="KW-0175">Coiled coil</keyword>
<dbReference type="Proteomes" id="UP000887540">
    <property type="component" value="Unplaced"/>
</dbReference>
<accession>A0A914ECM4</accession>
<reference evidence="3" key="1">
    <citation type="submission" date="2022-11" db="UniProtKB">
        <authorList>
            <consortium name="WormBaseParasite"/>
        </authorList>
    </citation>
    <scope>IDENTIFICATION</scope>
</reference>
<keyword evidence="2" id="KW-1185">Reference proteome</keyword>
<sequence>MNDNRAILPQYRTRGKLKVLEGEINDRRLGEELDEDIRSGLIPDLSKLAYLDIARSLADERRNFQGPGDFITTKVHGLMTQIQDKDILIQELQDELNVLKGTTKQRRQNEPIKVANESHFHTEALKFQENAFKQRLHGFAMDQRISGLTRQPNIAQKLPENQRARETMKRAEFEILIYELDGQIMEKNQQLRLRDERIMKQAQSIRTYCEKLNKLEDENSALQLTIAEFKNPKNKPIFVEDQNVNHGKSIAKVYFKIHQDKCKLFEKIYAEFPPDKQKVFLQNSAKAFENPQIQLCLRSVDFPVSKAQLKNKILKQFFSGFTDAAWDATLIEAVEEKLSLMHLNECLMIQSIETLNEKLIKLENENHELRQKLAKQADMDMRNQILPDHRYNAFTYGYPPTNFIEQQRFTTSNFPLPCSMNSPCPRNILGHNQGFRPITVHSAINPWKISAMPRFSGRMPTPLSNFLSN</sequence>
<dbReference type="WBParaSite" id="ACRNAN_scaffold7336.g16982.t1">
    <property type="protein sequence ID" value="ACRNAN_scaffold7336.g16982.t1"/>
    <property type="gene ID" value="ACRNAN_scaffold7336.g16982"/>
</dbReference>
<protein>
    <submittedName>
        <fullName evidence="3">Uncharacterized protein</fullName>
    </submittedName>
</protein>
<proteinExistence type="predicted"/>